<dbReference type="EMBL" id="SMKY01000103">
    <property type="protein sequence ID" value="TDD79841.1"/>
    <property type="molecule type" value="Genomic_DNA"/>
</dbReference>
<keyword evidence="1" id="KW-1133">Transmembrane helix</keyword>
<proteinExistence type="predicted"/>
<gene>
    <name evidence="2" type="ORF">E1293_22285</name>
</gene>
<evidence type="ECO:0000256" key="1">
    <source>
        <dbReference type="SAM" id="Phobius"/>
    </source>
</evidence>
<dbReference type="Proteomes" id="UP000295578">
    <property type="component" value="Unassembled WGS sequence"/>
</dbReference>
<feature type="transmembrane region" description="Helical" evidence="1">
    <location>
        <begin position="55"/>
        <end position="77"/>
    </location>
</feature>
<dbReference type="RefSeq" id="WP_132199387.1">
    <property type="nucleotide sequence ID" value="NZ_SMKY01000103.1"/>
</dbReference>
<comment type="caution">
    <text evidence="2">The sequence shown here is derived from an EMBL/GenBank/DDBJ whole genome shotgun (WGS) entry which is preliminary data.</text>
</comment>
<keyword evidence="1" id="KW-0472">Membrane</keyword>
<evidence type="ECO:0000313" key="2">
    <source>
        <dbReference type="EMBL" id="TDD79841.1"/>
    </source>
</evidence>
<name>A0A4R5B2A9_9ACTN</name>
<keyword evidence="1" id="KW-0812">Transmembrane</keyword>
<keyword evidence="3" id="KW-1185">Reference proteome</keyword>
<reference evidence="2 3" key="1">
    <citation type="submission" date="2019-03" db="EMBL/GenBank/DDBJ databases">
        <title>Draft genome sequences of novel Actinobacteria.</title>
        <authorList>
            <person name="Sahin N."/>
            <person name="Ay H."/>
            <person name="Saygin H."/>
        </authorList>
    </citation>
    <scope>NUCLEOTIDE SEQUENCE [LARGE SCALE GENOMIC DNA]</scope>
    <source>
        <strain evidence="2 3">DSM 45941</strain>
    </source>
</reference>
<organism evidence="2 3">
    <name type="scientific">Actinomadura darangshiensis</name>
    <dbReference type="NCBI Taxonomy" id="705336"/>
    <lineage>
        <taxon>Bacteria</taxon>
        <taxon>Bacillati</taxon>
        <taxon>Actinomycetota</taxon>
        <taxon>Actinomycetes</taxon>
        <taxon>Streptosporangiales</taxon>
        <taxon>Thermomonosporaceae</taxon>
        <taxon>Actinomadura</taxon>
    </lineage>
</organism>
<accession>A0A4R5B2A9</accession>
<dbReference type="OrthoDB" id="3773796at2"/>
<sequence length="102" mass="10904">MIIRIGMGPAASTLGPDELSALALGLEREGFDSLWVSERVTGPALCLLQRPWRRALGALLSAGAAAIASIAPARLAARCAIRFSQARTWLRTRSHAVRLLRG</sequence>
<protein>
    <submittedName>
        <fullName evidence="2">Uncharacterized protein</fullName>
    </submittedName>
</protein>
<dbReference type="AlphaFoldDB" id="A0A4R5B2A9"/>
<evidence type="ECO:0000313" key="3">
    <source>
        <dbReference type="Proteomes" id="UP000295578"/>
    </source>
</evidence>